<dbReference type="Pfam" id="PF06452">
    <property type="entry name" value="CBM9_1"/>
    <property type="match status" value="1"/>
</dbReference>
<organism evidence="2">
    <name type="scientific">candidate division TA06 bacterium ADurb.Bin417</name>
    <dbReference type="NCBI Taxonomy" id="1852828"/>
    <lineage>
        <taxon>Bacteria</taxon>
        <taxon>Bacteria division TA06</taxon>
    </lineage>
</organism>
<evidence type="ECO:0000313" key="2">
    <source>
        <dbReference type="EMBL" id="OPZ90909.1"/>
    </source>
</evidence>
<dbReference type="SUPFAM" id="SSF49344">
    <property type="entry name" value="CBD9-like"/>
    <property type="match status" value="1"/>
</dbReference>
<dbReference type="GO" id="GO:0016052">
    <property type="term" value="P:carbohydrate catabolic process"/>
    <property type="evidence" value="ECO:0007669"/>
    <property type="project" value="InterPro"/>
</dbReference>
<feature type="domain" description="Carbohydrate-binding" evidence="1">
    <location>
        <begin position="209"/>
        <end position="384"/>
    </location>
</feature>
<comment type="caution">
    <text evidence="2">The sequence shown here is derived from an EMBL/GenBank/DDBJ whole genome shotgun (WGS) entry which is preliminary data.</text>
</comment>
<gene>
    <name evidence="2" type="ORF">BWY73_01220</name>
</gene>
<proteinExistence type="predicted"/>
<dbReference type="GO" id="GO:0030246">
    <property type="term" value="F:carbohydrate binding"/>
    <property type="evidence" value="ECO:0007669"/>
    <property type="project" value="InterPro"/>
</dbReference>
<accession>A0A1V5MCH9</accession>
<protein>
    <recommendedName>
        <fullName evidence="1">Carbohydrate-binding domain-containing protein</fullName>
    </recommendedName>
</protein>
<name>A0A1V5MCH9_UNCT6</name>
<reference evidence="2" key="1">
    <citation type="submission" date="2017-02" db="EMBL/GenBank/DDBJ databases">
        <title>Delving into the versatile metabolic prowess of the omnipresent phylum Bacteroidetes.</title>
        <authorList>
            <person name="Nobu M.K."/>
            <person name="Mei R."/>
            <person name="Narihiro T."/>
            <person name="Kuroda K."/>
            <person name="Liu W.-T."/>
        </authorList>
    </citation>
    <scope>NUCLEOTIDE SEQUENCE</scope>
    <source>
        <strain evidence="2">ADurb.Bin417</strain>
    </source>
</reference>
<dbReference type="EMBL" id="MWAK01000218">
    <property type="protein sequence ID" value="OPZ90909.1"/>
    <property type="molecule type" value="Genomic_DNA"/>
</dbReference>
<dbReference type="AlphaFoldDB" id="A0A1V5MCH9"/>
<sequence length="387" mass="41412">MTLGLFEKGGQTVGVVWSVDGRLLEIRPETAGGWQVYDWCGNKLALGKDGSFQVDRFPRYFTVAAPPAQVAGMLDRGTVRGWFNVDARLVPAPTGTGFALNLLLHNEKESLQRVSIILGGRLGGFFANPAELQNLEIQGKENRRLILLLTGTPGGRVLDLAVMARGTDFSIDFPFTFSLAAAQAAAGLDEVAGRGPDFSTVTIRTGPGNRMSPADYTPRFEAGYDAVNLYLAADITDDLLSPVPGNIPGERHDQVHFLIAAETAERRSSNNPRETLGRVASRSDCFVVLAPKAGGGAAAELRRGDGTVEKIESASFTATAGGYRLAVAVPWEKLGMAAPKPGSSLVFNAVAFDADGVNPDWKTEWPWAGGPEFEYANPAGWGELLFR</sequence>
<dbReference type="GO" id="GO:0004553">
    <property type="term" value="F:hydrolase activity, hydrolyzing O-glycosyl compounds"/>
    <property type="evidence" value="ECO:0007669"/>
    <property type="project" value="InterPro"/>
</dbReference>
<dbReference type="InterPro" id="IPR010502">
    <property type="entry name" value="Carb-bd_dom_fam9"/>
</dbReference>
<dbReference type="Gene3D" id="2.60.40.1190">
    <property type="match status" value="1"/>
</dbReference>
<dbReference type="Proteomes" id="UP000485484">
    <property type="component" value="Unassembled WGS sequence"/>
</dbReference>
<evidence type="ECO:0000259" key="1">
    <source>
        <dbReference type="Pfam" id="PF06452"/>
    </source>
</evidence>